<evidence type="ECO:0000313" key="4">
    <source>
        <dbReference type="WBParaSite" id="EVEC_0000152601-mRNA-1"/>
    </source>
</evidence>
<sequence>MISIVLLVLSVTAVSEVLGCAATRTPECVCQLPTLFNLTDAFTMGSGRITQIGDLLGCPSYAYTCSCAQTAINCRTVTVAAISETGELTVYPLTSTTPAEVAIQLTCESGSTWTVVCETGVVWPNPSTELVCYRSWVN</sequence>
<protein>
    <submittedName>
        <fullName evidence="4">C6 domain-containing protein</fullName>
    </submittedName>
</protein>
<name>A0A0N4UVP8_ENTVE</name>
<dbReference type="WBParaSite" id="EVEC_0000152601-mRNA-1">
    <property type="protein sequence ID" value="EVEC_0000152601-mRNA-1"/>
    <property type="gene ID" value="EVEC_0000152601"/>
</dbReference>
<reference evidence="2 3" key="2">
    <citation type="submission" date="2018-10" db="EMBL/GenBank/DDBJ databases">
        <authorList>
            <consortium name="Pathogen Informatics"/>
        </authorList>
    </citation>
    <scope>NUCLEOTIDE SEQUENCE [LARGE SCALE GENOMIC DNA]</scope>
</reference>
<gene>
    <name evidence="2" type="ORF">EVEC_LOCUS1234</name>
</gene>
<dbReference type="EMBL" id="UXUI01007186">
    <property type="protein sequence ID" value="VDD86091.1"/>
    <property type="molecule type" value="Genomic_DNA"/>
</dbReference>
<reference evidence="4" key="1">
    <citation type="submission" date="2017-02" db="UniProtKB">
        <authorList>
            <consortium name="WormBaseParasite"/>
        </authorList>
    </citation>
    <scope>IDENTIFICATION</scope>
</reference>
<keyword evidence="1" id="KW-0732">Signal</keyword>
<evidence type="ECO:0000313" key="3">
    <source>
        <dbReference type="Proteomes" id="UP000274131"/>
    </source>
</evidence>
<evidence type="ECO:0000256" key="1">
    <source>
        <dbReference type="SAM" id="SignalP"/>
    </source>
</evidence>
<feature type="signal peptide" evidence="1">
    <location>
        <begin position="1"/>
        <end position="19"/>
    </location>
</feature>
<keyword evidence="3" id="KW-1185">Reference proteome</keyword>
<proteinExistence type="predicted"/>
<dbReference type="AlphaFoldDB" id="A0A0N4UVP8"/>
<feature type="chain" id="PRO_5043122439" evidence="1">
    <location>
        <begin position="20"/>
        <end position="138"/>
    </location>
</feature>
<accession>A0A0N4UVP8</accession>
<organism evidence="4">
    <name type="scientific">Enterobius vermicularis</name>
    <name type="common">Human pinworm</name>
    <dbReference type="NCBI Taxonomy" id="51028"/>
    <lineage>
        <taxon>Eukaryota</taxon>
        <taxon>Metazoa</taxon>
        <taxon>Ecdysozoa</taxon>
        <taxon>Nematoda</taxon>
        <taxon>Chromadorea</taxon>
        <taxon>Rhabditida</taxon>
        <taxon>Spirurina</taxon>
        <taxon>Oxyuridomorpha</taxon>
        <taxon>Oxyuroidea</taxon>
        <taxon>Oxyuridae</taxon>
        <taxon>Enterobius</taxon>
    </lineage>
</organism>
<evidence type="ECO:0000313" key="2">
    <source>
        <dbReference type="EMBL" id="VDD86091.1"/>
    </source>
</evidence>
<dbReference type="Proteomes" id="UP000274131">
    <property type="component" value="Unassembled WGS sequence"/>
</dbReference>